<organism evidence="2 3">
    <name type="scientific">Leucobacter chromiireducens subsp. chromiireducens</name>
    <dbReference type="NCBI Taxonomy" id="660067"/>
    <lineage>
        <taxon>Bacteria</taxon>
        <taxon>Bacillati</taxon>
        <taxon>Actinomycetota</taxon>
        <taxon>Actinomycetes</taxon>
        <taxon>Micrococcales</taxon>
        <taxon>Microbacteriaceae</taxon>
        <taxon>Leucobacter</taxon>
    </lineage>
</organism>
<dbReference type="EMBL" id="QYAD01000004">
    <property type="protein sequence ID" value="MBL3690576.1"/>
    <property type="molecule type" value="Genomic_DNA"/>
</dbReference>
<comment type="caution">
    <text evidence="2">The sequence shown here is derived from an EMBL/GenBank/DDBJ whole genome shotgun (WGS) entry which is preliminary data.</text>
</comment>
<feature type="region of interest" description="Disordered" evidence="1">
    <location>
        <begin position="199"/>
        <end position="246"/>
    </location>
</feature>
<feature type="region of interest" description="Disordered" evidence="1">
    <location>
        <begin position="155"/>
        <end position="181"/>
    </location>
</feature>
<reference evidence="2 3" key="1">
    <citation type="submission" date="2018-09" db="EMBL/GenBank/DDBJ databases">
        <title>Comparative genomics of Leucobacter spp.</title>
        <authorList>
            <person name="Reis A.C."/>
            <person name="Kolvenbach B.A."/>
            <person name="Corvini P.F.X."/>
            <person name="Nunes O.C."/>
        </authorList>
    </citation>
    <scope>NUCLEOTIDE SEQUENCE [LARGE SCALE GENOMIC DNA]</scope>
    <source>
        <strain evidence="2 3">L-1</strain>
    </source>
</reference>
<sequence>MVIASCAAGALVLGAGVASAVVLREYSQETERLCAAALSEYRELLSTELSGARGDAATAIASATPAELAAAVAGASDIAPSRAVQDGVDATERALDDASEVRVKPACTDRSQLAALATTKSEAEDLIAGLTTATTALTDEVRVFSAAEQQRIDAARSRADAERRAKEAAEREAAAAAEEAALAEQNQLVEEPAQEFVPGMGEGEWLSGPELAESLEVTWDPSAGHDNYLPNTQPGGGGDGSGGQPW</sequence>
<evidence type="ECO:0000313" key="2">
    <source>
        <dbReference type="EMBL" id="MBL3690576.1"/>
    </source>
</evidence>
<dbReference type="RefSeq" id="WP_202382744.1">
    <property type="nucleotide sequence ID" value="NZ_BAAAMA010000010.1"/>
</dbReference>
<gene>
    <name evidence="2" type="ORF">D3226_11500</name>
</gene>
<proteinExistence type="predicted"/>
<evidence type="ECO:0000256" key="1">
    <source>
        <dbReference type="SAM" id="MobiDB-lite"/>
    </source>
</evidence>
<feature type="compositionally biased region" description="Gly residues" evidence="1">
    <location>
        <begin position="234"/>
        <end position="246"/>
    </location>
</feature>
<keyword evidence="3" id="KW-1185">Reference proteome</keyword>
<evidence type="ECO:0000313" key="3">
    <source>
        <dbReference type="Proteomes" id="UP001646141"/>
    </source>
</evidence>
<name>A0ABS1SUJ2_9MICO</name>
<protein>
    <recommendedName>
        <fullName evidence="4">Colicin transporter</fullName>
    </recommendedName>
</protein>
<evidence type="ECO:0008006" key="4">
    <source>
        <dbReference type="Google" id="ProtNLM"/>
    </source>
</evidence>
<accession>A0ABS1SUJ2</accession>
<dbReference type="Proteomes" id="UP001646141">
    <property type="component" value="Unassembled WGS sequence"/>
</dbReference>
<feature type="compositionally biased region" description="Basic and acidic residues" evidence="1">
    <location>
        <begin position="155"/>
        <end position="173"/>
    </location>
</feature>